<dbReference type="Gene3D" id="3.30.1330.230">
    <property type="match status" value="1"/>
</dbReference>
<dbReference type="PROSITE" id="PS51664">
    <property type="entry name" value="YCAO"/>
    <property type="match status" value="1"/>
</dbReference>
<evidence type="ECO:0000313" key="3">
    <source>
        <dbReference type="Proteomes" id="UP001589789"/>
    </source>
</evidence>
<protein>
    <submittedName>
        <fullName evidence="2">YcaO-like family protein</fullName>
    </submittedName>
</protein>
<evidence type="ECO:0000259" key="1">
    <source>
        <dbReference type="PROSITE" id="PS51664"/>
    </source>
</evidence>
<gene>
    <name evidence="2" type="ORF">ACFFIC_15870</name>
</gene>
<dbReference type="InterPro" id="IPR003776">
    <property type="entry name" value="YcaO-like_dom"/>
</dbReference>
<dbReference type="PANTHER" id="PTHR37809:SF1">
    <property type="entry name" value="RIBOSOMAL PROTEIN S12 METHYLTHIOTRANSFERASE ACCESSORY FACTOR YCAO"/>
    <property type="match status" value="1"/>
</dbReference>
<dbReference type="EMBL" id="JBHLVZ010000043">
    <property type="protein sequence ID" value="MFC0387016.1"/>
    <property type="molecule type" value="Genomic_DNA"/>
</dbReference>
<comment type="caution">
    <text evidence="2">The sequence shown here is derived from an EMBL/GenBank/DDBJ whole genome shotgun (WGS) entry which is preliminary data.</text>
</comment>
<name>A0ABV6ITT0_9PROT</name>
<reference evidence="2 3" key="1">
    <citation type="submission" date="2024-09" db="EMBL/GenBank/DDBJ databases">
        <authorList>
            <person name="Sun Q."/>
            <person name="Mori K."/>
        </authorList>
    </citation>
    <scope>NUCLEOTIDE SEQUENCE [LARGE SCALE GENOMIC DNA]</scope>
    <source>
        <strain evidence="2 3">CCM 7468</strain>
    </source>
</reference>
<accession>A0ABV6ITT0</accession>
<organism evidence="2 3">
    <name type="scientific">Muricoccus vinaceus</name>
    <dbReference type="NCBI Taxonomy" id="424704"/>
    <lineage>
        <taxon>Bacteria</taxon>
        <taxon>Pseudomonadati</taxon>
        <taxon>Pseudomonadota</taxon>
        <taxon>Alphaproteobacteria</taxon>
        <taxon>Acetobacterales</taxon>
        <taxon>Roseomonadaceae</taxon>
        <taxon>Muricoccus</taxon>
    </lineage>
</organism>
<keyword evidence="3" id="KW-1185">Reference proteome</keyword>
<dbReference type="Proteomes" id="UP001589789">
    <property type="component" value="Unassembled WGS sequence"/>
</dbReference>
<feature type="domain" description="YcaO" evidence="1">
    <location>
        <begin position="54"/>
        <end position="436"/>
    </location>
</feature>
<dbReference type="RefSeq" id="WP_377052047.1">
    <property type="nucleotide sequence ID" value="NZ_JBHLVZ010000043.1"/>
</dbReference>
<sequence length="498" mass="54773">MSDELHRVAEAFRATMPKHAHVSTFRIDHLDRTGIPVVQANLLVENYPATTGYGYGFTSIEAEVGALGELCEEVHVGRWVARAPRTEGNYAELSRARAVVDPLTLCLSAGSDYTPDMPLTWIEAKRWPSGETILVPREWVAAYPYQLGDEKPRLITPITNGLGAGFDMEHAIAHGIMEALQRDGNVVNYRALDQGVSVELDAVQDPAVQGLLDHLTSLGIDVMVKLAADDFGMANLYVVGDDRGRPTAPIQVTSCGEAVHPDRNRTLRKALLEFCGSRARKAATHGPIPLLRDALPLDYVERQMKVAMLDEEEPRALDAMVEWMEQDAEGLRARLANSVFAARSHRKLSELPTVSAEAVADSKDRLALLTDRLAAEGIEVLYVDCSPPGEAVRAVKVIIPGLEIETMSYHRIGWRGVRRLRARRDPLILDAPRDGAKRVLLRRDDEARAGGPAWFDGALADRLVGRIYPMYRETGTFSAQMVLAQRRGAQGRGQAVPA</sequence>
<proteinExistence type="predicted"/>
<evidence type="ECO:0000313" key="2">
    <source>
        <dbReference type="EMBL" id="MFC0387016.1"/>
    </source>
</evidence>
<dbReference type="PANTHER" id="PTHR37809">
    <property type="entry name" value="RIBOSOMAL PROTEIN S12 METHYLTHIOTRANSFERASE ACCESSORY FACTOR YCAO"/>
    <property type="match status" value="1"/>
</dbReference>
<dbReference type="Pfam" id="PF02624">
    <property type="entry name" value="YcaO"/>
    <property type="match status" value="1"/>
</dbReference>